<dbReference type="STRING" id="626937.HMPREF3293_00443"/>
<evidence type="ECO:0000313" key="2">
    <source>
        <dbReference type="Proteomes" id="UP000070366"/>
    </source>
</evidence>
<protein>
    <submittedName>
        <fullName evidence="1">Uncharacterized protein</fullName>
    </submittedName>
</protein>
<organism evidence="1 2">
    <name type="scientific">Christensenella minuta</name>
    <dbReference type="NCBI Taxonomy" id="626937"/>
    <lineage>
        <taxon>Bacteria</taxon>
        <taxon>Bacillati</taxon>
        <taxon>Bacillota</taxon>
        <taxon>Clostridia</taxon>
        <taxon>Christensenellales</taxon>
        <taxon>Christensenellaceae</taxon>
        <taxon>Christensenella</taxon>
    </lineage>
</organism>
<name>A0A136Q7X3_9FIRM</name>
<gene>
    <name evidence="1" type="ORF">HMPREF3293_00443</name>
</gene>
<evidence type="ECO:0000313" key="1">
    <source>
        <dbReference type="EMBL" id="KXK66752.1"/>
    </source>
</evidence>
<feature type="non-terminal residue" evidence="1">
    <location>
        <position position="1"/>
    </location>
</feature>
<dbReference type="EMBL" id="LSZW01000032">
    <property type="protein sequence ID" value="KXK66752.1"/>
    <property type="molecule type" value="Genomic_DNA"/>
</dbReference>
<proteinExistence type="predicted"/>
<dbReference type="Proteomes" id="UP000070366">
    <property type="component" value="Unassembled WGS sequence"/>
</dbReference>
<accession>A0A136Q7X3</accession>
<reference evidence="2" key="1">
    <citation type="submission" date="2016-02" db="EMBL/GenBank/DDBJ databases">
        <authorList>
            <person name="Mitreva M."/>
            <person name="Pepin K.H."/>
            <person name="Mihindukulasuriya K.A."/>
            <person name="Fulton R."/>
            <person name="Fronick C."/>
            <person name="O'Laughlin M."/>
            <person name="Miner T."/>
            <person name="Herter B."/>
            <person name="Rosa B.A."/>
            <person name="Cordes M."/>
            <person name="Tomlinson C."/>
            <person name="Wollam A."/>
            <person name="Palsikar V.B."/>
            <person name="Mardis E.R."/>
            <person name="Wilson R.K."/>
        </authorList>
    </citation>
    <scope>NUCLEOTIDE SEQUENCE [LARGE SCALE GENOMIC DNA]</scope>
    <source>
        <strain evidence="2">DSM 22607</strain>
    </source>
</reference>
<sequence length="81" mass="9491">LITLSHHNTENSFPDKSPHNEGFCLYKNRKNYDMMVFGAKSEVLMFFQNLFIYFSHNSRTIMNKDRTNHSVLFLMVISQGG</sequence>
<keyword evidence="2" id="KW-1185">Reference proteome</keyword>
<dbReference type="AlphaFoldDB" id="A0A136Q7X3"/>
<comment type="caution">
    <text evidence="1">The sequence shown here is derived from an EMBL/GenBank/DDBJ whole genome shotgun (WGS) entry which is preliminary data.</text>
</comment>